<evidence type="ECO:0008006" key="4">
    <source>
        <dbReference type="Google" id="ProtNLM"/>
    </source>
</evidence>
<feature type="chain" id="PRO_5004844875" description="SnoaL-like domain-containing protein" evidence="1">
    <location>
        <begin position="23"/>
        <end position="139"/>
    </location>
</feature>
<keyword evidence="3" id="KW-1185">Reference proteome</keyword>
<proteinExistence type="predicted"/>
<dbReference type="AlphaFoldDB" id="W4LR35"/>
<dbReference type="HOGENOM" id="CLU_100997_5_2_7"/>
<dbReference type="GO" id="GO:0030638">
    <property type="term" value="P:polyketide metabolic process"/>
    <property type="evidence" value="ECO:0007669"/>
    <property type="project" value="InterPro"/>
</dbReference>
<name>W4LR35_ENTF1</name>
<protein>
    <recommendedName>
        <fullName evidence="4">SnoaL-like domain-containing protein</fullName>
    </recommendedName>
</protein>
<gene>
    <name evidence="2" type="ORF">ETSY1_11210</name>
</gene>
<dbReference type="Pfam" id="PF07366">
    <property type="entry name" value="SnoaL"/>
    <property type="match status" value="1"/>
</dbReference>
<feature type="signal peptide" evidence="1">
    <location>
        <begin position="1"/>
        <end position="22"/>
    </location>
</feature>
<accession>W4LR35</accession>
<dbReference type="Gene3D" id="3.10.450.50">
    <property type="match status" value="1"/>
</dbReference>
<organism evidence="2 3">
    <name type="scientific">Entotheonella factor</name>
    <dbReference type="NCBI Taxonomy" id="1429438"/>
    <lineage>
        <taxon>Bacteria</taxon>
        <taxon>Pseudomonadati</taxon>
        <taxon>Nitrospinota/Tectimicrobiota group</taxon>
        <taxon>Candidatus Tectimicrobiota</taxon>
        <taxon>Candidatus Entotheonellia</taxon>
        <taxon>Candidatus Entotheonellales</taxon>
        <taxon>Candidatus Entotheonellaceae</taxon>
        <taxon>Candidatus Entotheonella</taxon>
    </lineage>
</organism>
<dbReference type="Proteomes" id="UP000019141">
    <property type="component" value="Unassembled WGS sequence"/>
</dbReference>
<dbReference type="PANTHER" id="PTHR38436">
    <property type="entry name" value="POLYKETIDE CYCLASE SNOAL-LIKE DOMAIN"/>
    <property type="match status" value="1"/>
</dbReference>
<sequence>MLKFVISAMLAVTLMSAGAASANDRAVVEAFYTQLLSEPTATDLSERASKILVQDWVSIPTSRGGTGREGFVKTLQGFGAVIPNLKWEPQEILQSGNRYIVRGIATGTPEKPLFGVEPKGNSFKIMSIDIHTVENGRIV</sequence>
<dbReference type="InterPro" id="IPR032710">
    <property type="entry name" value="NTF2-like_dom_sf"/>
</dbReference>
<evidence type="ECO:0000313" key="2">
    <source>
        <dbReference type="EMBL" id="ETX00438.1"/>
    </source>
</evidence>
<reference evidence="2 3" key="1">
    <citation type="journal article" date="2014" name="Nature">
        <title>An environmental bacterial taxon with a large and distinct metabolic repertoire.</title>
        <authorList>
            <person name="Wilson M.C."/>
            <person name="Mori T."/>
            <person name="Ruckert C."/>
            <person name="Uria A.R."/>
            <person name="Helf M.J."/>
            <person name="Takada K."/>
            <person name="Gernert C."/>
            <person name="Steffens U.A."/>
            <person name="Heycke N."/>
            <person name="Schmitt S."/>
            <person name="Rinke C."/>
            <person name="Helfrich E.J."/>
            <person name="Brachmann A.O."/>
            <person name="Gurgui C."/>
            <person name="Wakimoto T."/>
            <person name="Kracht M."/>
            <person name="Crusemann M."/>
            <person name="Hentschel U."/>
            <person name="Abe I."/>
            <person name="Matsunaga S."/>
            <person name="Kalinowski J."/>
            <person name="Takeyama H."/>
            <person name="Piel J."/>
        </authorList>
    </citation>
    <scope>NUCLEOTIDE SEQUENCE [LARGE SCALE GENOMIC DNA]</scope>
    <source>
        <strain evidence="3">TSY1</strain>
    </source>
</reference>
<dbReference type="SUPFAM" id="SSF54427">
    <property type="entry name" value="NTF2-like"/>
    <property type="match status" value="1"/>
</dbReference>
<dbReference type="EMBL" id="AZHW01000338">
    <property type="protein sequence ID" value="ETX00438.1"/>
    <property type="molecule type" value="Genomic_DNA"/>
</dbReference>
<evidence type="ECO:0000313" key="3">
    <source>
        <dbReference type="Proteomes" id="UP000019141"/>
    </source>
</evidence>
<keyword evidence="1" id="KW-0732">Signal</keyword>
<evidence type="ECO:0000256" key="1">
    <source>
        <dbReference type="SAM" id="SignalP"/>
    </source>
</evidence>
<dbReference type="InterPro" id="IPR009959">
    <property type="entry name" value="Cyclase_SnoaL-like"/>
</dbReference>
<comment type="caution">
    <text evidence="2">The sequence shown here is derived from an EMBL/GenBank/DDBJ whole genome shotgun (WGS) entry which is preliminary data.</text>
</comment>
<dbReference type="PANTHER" id="PTHR38436:SF1">
    <property type="entry name" value="ESTER CYCLASE"/>
    <property type="match status" value="1"/>
</dbReference>